<organism evidence="2 3">
    <name type="scientific">Canna indica</name>
    <name type="common">Indian-shot</name>
    <dbReference type="NCBI Taxonomy" id="4628"/>
    <lineage>
        <taxon>Eukaryota</taxon>
        <taxon>Viridiplantae</taxon>
        <taxon>Streptophyta</taxon>
        <taxon>Embryophyta</taxon>
        <taxon>Tracheophyta</taxon>
        <taxon>Spermatophyta</taxon>
        <taxon>Magnoliopsida</taxon>
        <taxon>Liliopsida</taxon>
        <taxon>Zingiberales</taxon>
        <taxon>Cannaceae</taxon>
        <taxon>Canna</taxon>
    </lineage>
</organism>
<evidence type="ECO:0000313" key="2">
    <source>
        <dbReference type="EMBL" id="WOL10161.1"/>
    </source>
</evidence>
<dbReference type="EMBL" id="CP136895">
    <property type="protein sequence ID" value="WOL10161.1"/>
    <property type="molecule type" value="Genomic_DNA"/>
</dbReference>
<name>A0AAQ3QEV1_9LILI</name>
<protein>
    <submittedName>
        <fullName evidence="2">Uncharacterized protein</fullName>
    </submittedName>
</protein>
<dbReference type="AlphaFoldDB" id="A0AAQ3QEV1"/>
<evidence type="ECO:0000256" key="1">
    <source>
        <dbReference type="SAM" id="MobiDB-lite"/>
    </source>
</evidence>
<sequence>MRAQQQPRLHPELNFCIGMRAGLMWRKMSGLLAAHTSFLPRLHWLSSSPSISSSSTSSPPAATAAASRASAAQAGPVPGAADGAVVAAEPDHAGAGEEVPEGRAEARGVRERAERLAEHNAGDAAEAAVLHAAAGARRPRGGGVPVRGAEGQHPGDQPQPAISLSLLINYCGKMVPTGFLYY</sequence>
<feature type="region of interest" description="Disordered" evidence="1">
    <location>
        <begin position="48"/>
        <end position="122"/>
    </location>
</feature>
<keyword evidence="3" id="KW-1185">Reference proteome</keyword>
<feature type="compositionally biased region" description="Low complexity" evidence="1">
    <location>
        <begin position="48"/>
        <end position="88"/>
    </location>
</feature>
<feature type="compositionally biased region" description="Basic and acidic residues" evidence="1">
    <location>
        <begin position="89"/>
        <end position="121"/>
    </location>
</feature>
<accession>A0AAQ3QEV1</accession>
<proteinExistence type="predicted"/>
<evidence type="ECO:0000313" key="3">
    <source>
        <dbReference type="Proteomes" id="UP001327560"/>
    </source>
</evidence>
<feature type="region of interest" description="Disordered" evidence="1">
    <location>
        <begin position="137"/>
        <end position="158"/>
    </location>
</feature>
<dbReference type="Proteomes" id="UP001327560">
    <property type="component" value="Chromosome 6"/>
</dbReference>
<gene>
    <name evidence="2" type="ORF">Cni_G18915</name>
</gene>
<reference evidence="2 3" key="1">
    <citation type="submission" date="2023-10" db="EMBL/GenBank/DDBJ databases">
        <title>Chromosome-scale genome assembly provides insights into flower coloration mechanisms of Canna indica.</title>
        <authorList>
            <person name="Li C."/>
        </authorList>
    </citation>
    <scope>NUCLEOTIDE SEQUENCE [LARGE SCALE GENOMIC DNA]</scope>
    <source>
        <tissue evidence="2">Flower</tissue>
    </source>
</reference>